<sequence>MGYLICGFVLAALYLVFVFAESLVHEMDPIDHLIAVGIGFLIVPLWPVLTLAVIAWVLWDMAQDMR</sequence>
<keyword evidence="1" id="KW-1133">Transmembrane helix</keyword>
<dbReference type="RefSeq" id="WP_147129612.1">
    <property type="nucleotide sequence ID" value="NZ_BJXA01000009.1"/>
</dbReference>
<keyword evidence="1" id="KW-0472">Membrane</keyword>
<feature type="transmembrane region" description="Helical" evidence="1">
    <location>
        <begin position="36"/>
        <end position="59"/>
    </location>
</feature>
<gene>
    <name evidence="2" type="ORF">NN4_19940</name>
</gene>
<accession>A0A511M9Y6</accession>
<dbReference type="Proteomes" id="UP000321424">
    <property type="component" value="Unassembled WGS sequence"/>
</dbReference>
<proteinExistence type="predicted"/>
<keyword evidence="3" id="KW-1185">Reference proteome</keyword>
<evidence type="ECO:0000313" key="3">
    <source>
        <dbReference type="Proteomes" id="UP000321424"/>
    </source>
</evidence>
<dbReference type="EMBL" id="BJXA01000009">
    <property type="protein sequence ID" value="GEM37475.1"/>
    <property type="molecule type" value="Genomic_DNA"/>
</dbReference>
<protein>
    <submittedName>
        <fullName evidence="2">Uncharacterized protein</fullName>
    </submittedName>
</protein>
<evidence type="ECO:0000313" key="2">
    <source>
        <dbReference type="EMBL" id="GEM37475.1"/>
    </source>
</evidence>
<comment type="caution">
    <text evidence="2">The sequence shown here is derived from an EMBL/GenBank/DDBJ whole genome shotgun (WGS) entry which is preliminary data.</text>
</comment>
<evidence type="ECO:0000256" key="1">
    <source>
        <dbReference type="SAM" id="Phobius"/>
    </source>
</evidence>
<name>A0A511M9Y6_9NOCA</name>
<reference evidence="2 3" key="1">
    <citation type="submission" date="2019-07" db="EMBL/GenBank/DDBJ databases">
        <title>Whole genome shotgun sequence of Nocardia ninae NBRC 108245.</title>
        <authorList>
            <person name="Hosoyama A."/>
            <person name="Uohara A."/>
            <person name="Ohji S."/>
            <person name="Ichikawa N."/>
        </authorList>
    </citation>
    <scope>NUCLEOTIDE SEQUENCE [LARGE SCALE GENOMIC DNA]</scope>
    <source>
        <strain evidence="2 3">NBRC 108245</strain>
    </source>
</reference>
<dbReference type="AlphaFoldDB" id="A0A511M9Y6"/>
<organism evidence="2 3">
    <name type="scientific">Nocardia ninae NBRC 108245</name>
    <dbReference type="NCBI Taxonomy" id="1210091"/>
    <lineage>
        <taxon>Bacteria</taxon>
        <taxon>Bacillati</taxon>
        <taxon>Actinomycetota</taxon>
        <taxon>Actinomycetes</taxon>
        <taxon>Mycobacteriales</taxon>
        <taxon>Nocardiaceae</taxon>
        <taxon>Nocardia</taxon>
    </lineage>
</organism>
<keyword evidence="1" id="KW-0812">Transmembrane</keyword>